<sequence>MLTARVPPGMSAALALPAISGSGQIWLQAGGGGSPGFPVRGGGKGECMRVVAVNVNGMVEKTKRREIVECFKNGGVDVMGVTKTHLKGWGVEECESGGESVM</sequence>
<reference evidence="1" key="1">
    <citation type="submission" date="2023-10" db="EMBL/GenBank/DDBJ databases">
        <title>Genome assemblies of two species of porcelain crab, Petrolisthes cinctipes and Petrolisthes manimaculis (Anomura: Porcellanidae).</title>
        <authorList>
            <person name="Angst P."/>
        </authorList>
    </citation>
    <scope>NUCLEOTIDE SEQUENCE</scope>
    <source>
        <strain evidence="1">PB745_01</strain>
        <tissue evidence="1">Gill</tissue>
    </source>
</reference>
<name>A0AAE1GMJ2_PETCI</name>
<gene>
    <name evidence="1" type="ORF">Pcinc_000662</name>
</gene>
<organism evidence="1 2">
    <name type="scientific">Petrolisthes cinctipes</name>
    <name type="common">Flat porcelain crab</name>
    <dbReference type="NCBI Taxonomy" id="88211"/>
    <lineage>
        <taxon>Eukaryota</taxon>
        <taxon>Metazoa</taxon>
        <taxon>Ecdysozoa</taxon>
        <taxon>Arthropoda</taxon>
        <taxon>Crustacea</taxon>
        <taxon>Multicrustacea</taxon>
        <taxon>Malacostraca</taxon>
        <taxon>Eumalacostraca</taxon>
        <taxon>Eucarida</taxon>
        <taxon>Decapoda</taxon>
        <taxon>Pleocyemata</taxon>
        <taxon>Anomura</taxon>
        <taxon>Galatheoidea</taxon>
        <taxon>Porcellanidae</taxon>
        <taxon>Petrolisthes</taxon>
    </lineage>
</organism>
<evidence type="ECO:0000313" key="2">
    <source>
        <dbReference type="Proteomes" id="UP001286313"/>
    </source>
</evidence>
<keyword evidence="2" id="KW-1185">Reference proteome</keyword>
<protein>
    <submittedName>
        <fullName evidence="1">Uncharacterized protein</fullName>
    </submittedName>
</protein>
<dbReference type="EMBL" id="JAWQEG010000033">
    <property type="protein sequence ID" value="KAK3895739.1"/>
    <property type="molecule type" value="Genomic_DNA"/>
</dbReference>
<evidence type="ECO:0000313" key="1">
    <source>
        <dbReference type="EMBL" id="KAK3895739.1"/>
    </source>
</evidence>
<dbReference type="AlphaFoldDB" id="A0AAE1GMJ2"/>
<dbReference type="Proteomes" id="UP001286313">
    <property type="component" value="Unassembled WGS sequence"/>
</dbReference>
<accession>A0AAE1GMJ2</accession>
<proteinExistence type="predicted"/>
<comment type="caution">
    <text evidence="1">The sequence shown here is derived from an EMBL/GenBank/DDBJ whole genome shotgun (WGS) entry which is preliminary data.</text>
</comment>